<feature type="transmembrane region" description="Helical" evidence="1">
    <location>
        <begin position="149"/>
        <end position="169"/>
    </location>
</feature>
<reference evidence="2" key="1">
    <citation type="submission" date="2022-01" db="EMBL/GenBank/DDBJ databases">
        <authorList>
            <person name="King R."/>
        </authorList>
    </citation>
    <scope>NUCLEOTIDE SEQUENCE</scope>
</reference>
<keyword evidence="1" id="KW-0472">Membrane</keyword>
<proteinExistence type="predicted"/>
<accession>A0A9P0HGK6</accession>
<keyword evidence="1" id="KW-0812">Transmembrane</keyword>
<dbReference type="EMBL" id="OV725081">
    <property type="protein sequence ID" value="CAH1401196.1"/>
    <property type="molecule type" value="Genomic_DNA"/>
</dbReference>
<evidence type="ECO:0000256" key="1">
    <source>
        <dbReference type="SAM" id="Phobius"/>
    </source>
</evidence>
<dbReference type="AlphaFoldDB" id="A0A9P0HGK6"/>
<dbReference type="Proteomes" id="UP001152798">
    <property type="component" value="Chromosome 5"/>
</dbReference>
<keyword evidence="1" id="KW-1133">Transmembrane helix</keyword>
<name>A0A9P0HGK6_NEZVI</name>
<keyword evidence="3" id="KW-1185">Reference proteome</keyword>
<evidence type="ECO:0000313" key="3">
    <source>
        <dbReference type="Proteomes" id="UP001152798"/>
    </source>
</evidence>
<organism evidence="2 3">
    <name type="scientific">Nezara viridula</name>
    <name type="common">Southern green stink bug</name>
    <name type="synonym">Cimex viridulus</name>
    <dbReference type="NCBI Taxonomy" id="85310"/>
    <lineage>
        <taxon>Eukaryota</taxon>
        <taxon>Metazoa</taxon>
        <taxon>Ecdysozoa</taxon>
        <taxon>Arthropoda</taxon>
        <taxon>Hexapoda</taxon>
        <taxon>Insecta</taxon>
        <taxon>Pterygota</taxon>
        <taxon>Neoptera</taxon>
        <taxon>Paraneoptera</taxon>
        <taxon>Hemiptera</taxon>
        <taxon>Heteroptera</taxon>
        <taxon>Panheteroptera</taxon>
        <taxon>Pentatomomorpha</taxon>
        <taxon>Pentatomoidea</taxon>
        <taxon>Pentatomidae</taxon>
        <taxon>Pentatominae</taxon>
        <taxon>Nezara</taxon>
    </lineage>
</organism>
<protein>
    <submittedName>
        <fullName evidence="2">Uncharacterized protein</fullName>
    </submittedName>
</protein>
<evidence type="ECO:0000313" key="2">
    <source>
        <dbReference type="EMBL" id="CAH1401196.1"/>
    </source>
</evidence>
<feature type="transmembrane region" description="Helical" evidence="1">
    <location>
        <begin position="175"/>
        <end position="195"/>
    </location>
</feature>
<gene>
    <name evidence="2" type="ORF">NEZAVI_LOCUS10270</name>
</gene>
<sequence>MAVVFFSAKSLRSRHPLIAIVEELEDIMDSRGSTHHRSWYYVGLGVSLPNTVVRIYYDCKVERELLKFVPSIFEIVKELAMFVYLTQMLVPLHMTVSSVSQIRARMEAYRHDPDSNPSKRTLELITLERRLEHVFNQLIEEYGKDFIRIIYISTGRITYSLCGALIILVPNTFAAYLYLIPMYIFPIISVVYRVWSLANAAQSVRHDQDSNPYKKTVELITLERRLEQIFHQLAEEYGTDFIRLIYVSTGRIILCLRSGLLRMPLTPRGIR</sequence>